<reference evidence="2" key="1">
    <citation type="submission" date="2023-05" db="EMBL/GenBank/DDBJ databases">
        <title>Nepenthes gracilis genome sequencing.</title>
        <authorList>
            <person name="Fukushima K."/>
        </authorList>
    </citation>
    <scope>NUCLEOTIDE SEQUENCE</scope>
    <source>
        <strain evidence="2">SING2019-196</strain>
    </source>
</reference>
<dbReference type="PANTHER" id="PTHR37187:SF7">
    <property type="entry name" value="EXPRESSED PROTEIN"/>
    <property type="match status" value="1"/>
</dbReference>
<keyword evidence="3" id="KW-1185">Reference proteome</keyword>
<feature type="compositionally biased region" description="Basic residues" evidence="1">
    <location>
        <begin position="1"/>
        <end position="14"/>
    </location>
</feature>
<feature type="region of interest" description="Disordered" evidence="1">
    <location>
        <begin position="1"/>
        <end position="70"/>
    </location>
</feature>
<evidence type="ECO:0000313" key="2">
    <source>
        <dbReference type="EMBL" id="GMH26841.1"/>
    </source>
</evidence>
<organism evidence="2 3">
    <name type="scientific">Nepenthes gracilis</name>
    <name type="common">Slender pitcher plant</name>
    <dbReference type="NCBI Taxonomy" id="150966"/>
    <lineage>
        <taxon>Eukaryota</taxon>
        <taxon>Viridiplantae</taxon>
        <taxon>Streptophyta</taxon>
        <taxon>Embryophyta</taxon>
        <taxon>Tracheophyta</taxon>
        <taxon>Spermatophyta</taxon>
        <taxon>Magnoliopsida</taxon>
        <taxon>eudicotyledons</taxon>
        <taxon>Gunneridae</taxon>
        <taxon>Pentapetalae</taxon>
        <taxon>Caryophyllales</taxon>
        <taxon>Nepenthaceae</taxon>
        <taxon>Nepenthes</taxon>
    </lineage>
</organism>
<gene>
    <name evidence="2" type="ORF">Nepgr_028684</name>
</gene>
<sequence>MPSGAKKKKAAKKMLQKEAHKISKNGTRPQENDEPKSLSERESGVGEVEETAIIEEGGHEDAKEASLPAENAVDITGEVKLEDTENIDVDVDDIIKETPDEDRSVENGISGSICLDDNKVAAENEQPALSASEYLPKEAAGGERIASVEGVYNSFGEGIFYVESVKKAFTLPEEEDIVSDLKENGNEVFQLSDEKNRVSPIMTDLKPEKVEKEVISVLDEYSVEKLPEATGSPVATTSRWVAGDDVKASETFEKFVDQSAAPAVDTSYVADDVKDLTTKEQTEGQTGASAVNTDREVNDVQDLKTYEHSEEHTGYVHENLEGQTSISTAPPALQRASWRNCCGLFELFMGSNR</sequence>
<accession>A0AAD3TDG7</accession>
<feature type="compositionally biased region" description="Basic and acidic residues" evidence="1">
    <location>
        <begin position="30"/>
        <end position="44"/>
    </location>
</feature>
<evidence type="ECO:0000256" key="1">
    <source>
        <dbReference type="SAM" id="MobiDB-lite"/>
    </source>
</evidence>
<dbReference type="PANTHER" id="PTHR37187">
    <property type="entry name" value="EXPRESSED PROTEIN"/>
    <property type="match status" value="1"/>
</dbReference>
<protein>
    <submittedName>
        <fullName evidence="2">Uncharacterized protein</fullName>
    </submittedName>
</protein>
<proteinExistence type="predicted"/>
<evidence type="ECO:0000313" key="3">
    <source>
        <dbReference type="Proteomes" id="UP001279734"/>
    </source>
</evidence>
<dbReference type="Proteomes" id="UP001279734">
    <property type="component" value="Unassembled WGS sequence"/>
</dbReference>
<dbReference type="AlphaFoldDB" id="A0AAD3TDG7"/>
<dbReference type="EMBL" id="BSYO01000032">
    <property type="protein sequence ID" value="GMH26841.1"/>
    <property type="molecule type" value="Genomic_DNA"/>
</dbReference>
<comment type="caution">
    <text evidence="2">The sequence shown here is derived from an EMBL/GenBank/DDBJ whole genome shotgun (WGS) entry which is preliminary data.</text>
</comment>
<name>A0AAD3TDG7_NEPGR</name>